<accession>A0A8J8WD80</accession>
<protein>
    <submittedName>
        <fullName evidence="6">GPI-anchored wall transfer protein 1</fullName>
    </submittedName>
</protein>
<dbReference type="GO" id="GO:0032216">
    <property type="term" value="F:glucosaminyl-phosphatidylinositol O-acyltransferase activity"/>
    <property type="evidence" value="ECO:0007669"/>
    <property type="project" value="TreeGrafter"/>
</dbReference>
<evidence type="ECO:0000256" key="2">
    <source>
        <dbReference type="ARBA" id="ARBA00022692"/>
    </source>
</evidence>
<keyword evidence="2 5" id="KW-0812">Transmembrane</keyword>
<organism evidence="6 7">
    <name type="scientific">Chionoecetes opilio</name>
    <name type="common">Atlantic snow crab</name>
    <name type="synonym">Cancer opilio</name>
    <dbReference type="NCBI Taxonomy" id="41210"/>
    <lineage>
        <taxon>Eukaryota</taxon>
        <taxon>Metazoa</taxon>
        <taxon>Ecdysozoa</taxon>
        <taxon>Arthropoda</taxon>
        <taxon>Crustacea</taxon>
        <taxon>Multicrustacea</taxon>
        <taxon>Malacostraca</taxon>
        <taxon>Eumalacostraca</taxon>
        <taxon>Eucarida</taxon>
        <taxon>Decapoda</taxon>
        <taxon>Pleocyemata</taxon>
        <taxon>Brachyura</taxon>
        <taxon>Eubrachyura</taxon>
        <taxon>Majoidea</taxon>
        <taxon>Majidae</taxon>
        <taxon>Chionoecetes</taxon>
    </lineage>
</organism>
<comment type="caution">
    <text evidence="6">The sequence shown here is derived from an EMBL/GenBank/DDBJ whole genome shotgun (WGS) entry which is preliminary data.</text>
</comment>
<evidence type="ECO:0000256" key="1">
    <source>
        <dbReference type="ARBA" id="ARBA00004141"/>
    </source>
</evidence>
<evidence type="ECO:0000313" key="6">
    <source>
        <dbReference type="EMBL" id="KAG0695769.1"/>
    </source>
</evidence>
<evidence type="ECO:0000256" key="5">
    <source>
        <dbReference type="SAM" id="Phobius"/>
    </source>
</evidence>
<dbReference type="PANTHER" id="PTHR20661">
    <property type="entry name" value="PHOSPHATIDYLINOSITOL-GLYCAN BIOSYNTHESIS CLASS W PROTEIN"/>
    <property type="match status" value="1"/>
</dbReference>
<dbReference type="GO" id="GO:0005783">
    <property type="term" value="C:endoplasmic reticulum"/>
    <property type="evidence" value="ECO:0007669"/>
    <property type="project" value="TreeGrafter"/>
</dbReference>
<gene>
    <name evidence="6" type="primary">GWT1</name>
    <name evidence="6" type="ORF">GWK47_026797</name>
</gene>
<evidence type="ECO:0000256" key="4">
    <source>
        <dbReference type="ARBA" id="ARBA00023136"/>
    </source>
</evidence>
<name>A0A8J8WD80_CHIOP</name>
<feature type="transmembrane region" description="Helical" evidence="5">
    <location>
        <begin position="148"/>
        <end position="168"/>
    </location>
</feature>
<feature type="transmembrane region" description="Helical" evidence="5">
    <location>
        <begin position="112"/>
        <end position="136"/>
    </location>
</feature>
<keyword evidence="7" id="KW-1185">Reference proteome</keyword>
<dbReference type="GO" id="GO:0072659">
    <property type="term" value="P:protein localization to plasma membrane"/>
    <property type="evidence" value="ECO:0007669"/>
    <property type="project" value="TreeGrafter"/>
</dbReference>
<dbReference type="GO" id="GO:0006506">
    <property type="term" value="P:GPI anchor biosynthetic process"/>
    <property type="evidence" value="ECO:0007669"/>
    <property type="project" value="InterPro"/>
</dbReference>
<feature type="transmembrane region" description="Helical" evidence="5">
    <location>
        <begin position="48"/>
        <end position="67"/>
    </location>
</feature>
<keyword evidence="3 5" id="KW-1133">Transmembrane helix</keyword>
<proteinExistence type="predicted"/>
<dbReference type="PANTHER" id="PTHR20661:SF0">
    <property type="entry name" value="PHOSPHATIDYLINOSITOL-GLYCAN BIOSYNTHESIS CLASS W PROTEIN"/>
    <property type="match status" value="1"/>
</dbReference>
<evidence type="ECO:0000313" key="7">
    <source>
        <dbReference type="Proteomes" id="UP000770661"/>
    </source>
</evidence>
<evidence type="ECO:0000256" key="3">
    <source>
        <dbReference type="ARBA" id="ARBA00022989"/>
    </source>
</evidence>
<dbReference type="Proteomes" id="UP000770661">
    <property type="component" value="Unassembled WGS sequence"/>
</dbReference>
<sequence length="192" mass="20657">MGSVRAAHEAFVTGHGGTTPQDVVLAVSSAFPGTVLVAAIVRGRVGWPWFLLECLLLVTPVALGFTVLADYTLYMFLALTALAALTTRASMTCGKGVEGQHQKGRVECGERRVACVTCYRALLNLATTIAILAVDFHCFPRRFAKTEVQGYSMMDVGAAGFVVANGLVEGRRRASYRCVIRVYVLNVACFAF</sequence>
<comment type="subcellular location">
    <subcellularLocation>
        <location evidence="1">Membrane</location>
        <topology evidence="1">Multi-pass membrane protein</topology>
    </subcellularLocation>
</comment>
<dbReference type="OrthoDB" id="15270at2759"/>
<feature type="transmembrane region" description="Helical" evidence="5">
    <location>
        <begin position="73"/>
        <end position="91"/>
    </location>
</feature>
<reference evidence="6" key="1">
    <citation type="submission" date="2020-07" db="EMBL/GenBank/DDBJ databases">
        <title>The High-quality genome of the commercially important snow crab, Chionoecetes opilio.</title>
        <authorList>
            <person name="Jeong J.-H."/>
            <person name="Ryu S."/>
        </authorList>
    </citation>
    <scope>NUCLEOTIDE SEQUENCE</scope>
    <source>
        <strain evidence="6">MADBK_172401_WGS</strain>
        <tissue evidence="6">Digestive gland</tissue>
    </source>
</reference>
<dbReference type="AlphaFoldDB" id="A0A8J8WD80"/>
<keyword evidence="4 5" id="KW-0472">Membrane</keyword>
<feature type="transmembrane region" description="Helical" evidence="5">
    <location>
        <begin position="23"/>
        <end position="41"/>
    </location>
</feature>
<dbReference type="GO" id="GO:0016020">
    <property type="term" value="C:membrane"/>
    <property type="evidence" value="ECO:0007669"/>
    <property type="project" value="UniProtKB-SubCell"/>
</dbReference>
<dbReference type="InterPro" id="IPR009447">
    <property type="entry name" value="PIGW/GWT1"/>
</dbReference>
<dbReference type="Pfam" id="PF06423">
    <property type="entry name" value="GWT1"/>
    <property type="match status" value="1"/>
</dbReference>
<dbReference type="EMBL" id="JACEEZ010025968">
    <property type="protein sequence ID" value="KAG0695769.1"/>
    <property type="molecule type" value="Genomic_DNA"/>
</dbReference>